<protein>
    <submittedName>
        <fullName evidence="1">Uncharacterized protein</fullName>
    </submittedName>
</protein>
<organism evidence="1 2">
    <name type="scientific">Gluconobacter roseus NBRC 3990</name>
    <dbReference type="NCBI Taxonomy" id="1307950"/>
    <lineage>
        <taxon>Bacteria</taxon>
        <taxon>Pseudomonadati</taxon>
        <taxon>Pseudomonadota</taxon>
        <taxon>Alphaproteobacteria</taxon>
        <taxon>Acetobacterales</taxon>
        <taxon>Acetobacteraceae</taxon>
        <taxon>Gluconobacter</taxon>
    </lineage>
</organism>
<evidence type="ECO:0000313" key="2">
    <source>
        <dbReference type="Proteomes" id="UP000320772"/>
    </source>
</evidence>
<evidence type="ECO:0000313" key="1">
    <source>
        <dbReference type="EMBL" id="GEB02967.1"/>
    </source>
</evidence>
<reference evidence="1 2" key="1">
    <citation type="submission" date="2019-06" db="EMBL/GenBank/DDBJ databases">
        <title>Whole genome shotgun sequence of Gluconobacter roseus NBRC 3990.</title>
        <authorList>
            <person name="Hosoyama A."/>
            <person name="Uohara A."/>
            <person name="Ohji S."/>
            <person name="Ichikawa N."/>
        </authorList>
    </citation>
    <scope>NUCLEOTIDE SEQUENCE [LARGE SCALE GENOMIC DNA]</scope>
    <source>
        <strain evidence="1 2">NBRC 3990</strain>
    </source>
</reference>
<keyword evidence="2" id="KW-1185">Reference proteome</keyword>
<dbReference type="RefSeq" id="WP_167494560.1">
    <property type="nucleotide sequence ID" value="NZ_BAQZ01000017.1"/>
</dbReference>
<comment type="caution">
    <text evidence="1">The sequence shown here is derived from an EMBL/GenBank/DDBJ whole genome shotgun (WGS) entry which is preliminary data.</text>
</comment>
<dbReference type="AlphaFoldDB" id="A0A4Y3M3M6"/>
<dbReference type="EMBL" id="BJLY01000001">
    <property type="protein sequence ID" value="GEB02967.1"/>
    <property type="molecule type" value="Genomic_DNA"/>
</dbReference>
<name>A0A4Y3M3M6_9PROT</name>
<proteinExistence type="predicted"/>
<gene>
    <name evidence="1" type="ORF">GRO01_05430</name>
</gene>
<dbReference type="Proteomes" id="UP000320772">
    <property type="component" value="Unassembled WGS sequence"/>
</dbReference>
<sequence>MTGHSHELPSQQKLEHRLKEVERDLARAEKSDPERIHALKAEIKKIQSELQD</sequence>
<accession>A0A4Y3M3M6</accession>